<feature type="region of interest" description="Disordered" evidence="1">
    <location>
        <begin position="203"/>
        <end position="229"/>
    </location>
</feature>
<keyword evidence="3" id="KW-1185">Reference proteome</keyword>
<feature type="compositionally biased region" description="Polar residues" evidence="1">
    <location>
        <begin position="203"/>
        <end position="214"/>
    </location>
</feature>
<sequence>MNSGAKVVVVSLSVRKGKDSSDELAFRFFLCLLLKNNSSNSGHPQNPWISPLMRVDCPGQSPNYHLGCPARHSPSNVTFKTVHKNIETEQYPDSTGHPMDIHFMSILRPYVHGHEMTVHPVSGLNLAVLPGCIPLLPPKCCAGSGMGCGVQSKAIEYLRPPKDQEPGSANEYDYSTRGKQERHDIDGLALTLTIEDQANKNLSSKTTHSLGQETDQQKRHEIIDTLTIE</sequence>
<evidence type="ECO:0000313" key="2">
    <source>
        <dbReference type="EMBL" id="EFN66887.1"/>
    </source>
</evidence>
<dbReference type="EMBL" id="GL439647">
    <property type="protein sequence ID" value="EFN66887.1"/>
    <property type="molecule type" value="Genomic_DNA"/>
</dbReference>
<accession>E2AI56</accession>
<dbReference type="AlphaFoldDB" id="E2AI56"/>
<gene>
    <name evidence="2" type="ORF">EAG_09156</name>
</gene>
<dbReference type="Proteomes" id="UP000000311">
    <property type="component" value="Unassembled WGS sequence"/>
</dbReference>
<evidence type="ECO:0000256" key="1">
    <source>
        <dbReference type="SAM" id="MobiDB-lite"/>
    </source>
</evidence>
<name>E2AI56_CAMFO</name>
<evidence type="ECO:0000313" key="3">
    <source>
        <dbReference type="Proteomes" id="UP000000311"/>
    </source>
</evidence>
<reference evidence="2 3" key="1">
    <citation type="journal article" date="2010" name="Science">
        <title>Genomic comparison of the ants Camponotus floridanus and Harpegnathos saltator.</title>
        <authorList>
            <person name="Bonasio R."/>
            <person name="Zhang G."/>
            <person name="Ye C."/>
            <person name="Mutti N.S."/>
            <person name="Fang X."/>
            <person name="Qin N."/>
            <person name="Donahue G."/>
            <person name="Yang P."/>
            <person name="Li Q."/>
            <person name="Li C."/>
            <person name="Zhang P."/>
            <person name="Huang Z."/>
            <person name="Berger S.L."/>
            <person name="Reinberg D."/>
            <person name="Wang J."/>
            <person name="Liebig J."/>
        </authorList>
    </citation>
    <scope>NUCLEOTIDE SEQUENCE [LARGE SCALE GENOMIC DNA]</scope>
    <source>
        <strain evidence="3">C129</strain>
    </source>
</reference>
<organism evidence="3">
    <name type="scientific">Camponotus floridanus</name>
    <name type="common">Florida carpenter ant</name>
    <dbReference type="NCBI Taxonomy" id="104421"/>
    <lineage>
        <taxon>Eukaryota</taxon>
        <taxon>Metazoa</taxon>
        <taxon>Ecdysozoa</taxon>
        <taxon>Arthropoda</taxon>
        <taxon>Hexapoda</taxon>
        <taxon>Insecta</taxon>
        <taxon>Pterygota</taxon>
        <taxon>Neoptera</taxon>
        <taxon>Endopterygota</taxon>
        <taxon>Hymenoptera</taxon>
        <taxon>Apocrita</taxon>
        <taxon>Aculeata</taxon>
        <taxon>Formicoidea</taxon>
        <taxon>Formicidae</taxon>
        <taxon>Formicinae</taxon>
        <taxon>Camponotus</taxon>
    </lineage>
</organism>
<dbReference type="InParanoid" id="E2AI56"/>
<proteinExistence type="predicted"/>
<feature type="region of interest" description="Disordered" evidence="1">
    <location>
        <begin position="159"/>
        <end position="180"/>
    </location>
</feature>
<protein>
    <submittedName>
        <fullName evidence="2">Uncharacterized protein</fullName>
    </submittedName>
</protein>